<dbReference type="SUPFAM" id="SSF53686">
    <property type="entry name" value="Tryptophan synthase beta subunit-like PLP-dependent enzymes"/>
    <property type="match status" value="1"/>
</dbReference>
<dbReference type="Gene3D" id="3.40.50.1100">
    <property type="match status" value="2"/>
</dbReference>
<dbReference type="InterPro" id="IPR036052">
    <property type="entry name" value="TrpB-like_PALP_sf"/>
</dbReference>
<dbReference type="InterPro" id="IPR002912">
    <property type="entry name" value="ACT_dom"/>
</dbReference>
<dbReference type="CDD" id="cd01562">
    <property type="entry name" value="Thr-dehyd"/>
    <property type="match status" value="1"/>
</dbReference>
<dbReference type="Pfam" id="PF00291">
    <property type="entry name" value="PALP"/>
    <property type="match status" value="1"/>
</dbReference>
<gene>
    <name evidence="5" type="ORF">ACFOD4_15220</name>
</gene>
<evidence type="ECO:0000313" key="6">
    <source>
        <dbReference type="Proteomes" id="UP001595593"/>
    </source>
</evidence>
<dbReference type="EC" id="4.3.1.19" evidence="5"/>
<name>A0ABV7G4F3_9PROT</name>
<dbReference type="Gene3D" id="3.30.70.260">
    <property type="match status" value="1"/>
</dbReference>
<keyword evidence="3 5" id="KW-0456">Lyase</keyword>
<comment type="caution">
    <text evidence="5">The sequence shown here is derived from an EMBL/GenBank/DDBJ whole genome shotgun (WGS) entry which is preliminary data.</text>
</comment>
<dbReference type="InterPro" id="IPR044561">
    <property type="entry name" value="ACT_ThrD-II-like"/>
</dbReference>
<dbReference type="CDD" id="cd04886">
    <property type="entry name" value="ACT_ThrD-II-like"/>
    <property type="match status" value="1"/>
</dbReference>
<comment type="cofactor">
    <cofactor evidence="1">
        <name>pyridoxal 5'-phosphate</name>
        <dbReference type="ChEBI" id="CHEBI:597326"/>
    </cofactor>
</comment>
<evidence type="ECO:0000256" key="2">
    <source>
        <dbReference type="ARBA" id="ARBA00022898"/>
    </source>
</evidence>
<sequence length="411" mass="42613">MGGSVLSGGTATVALADVRAAASRIQGAVLRTPTLPAPAVGRVAGCQVWLKLDNLQATGAFKERGAANRLALLTAREKAAGVIAMSAGNHAQAVARHAERLGIRATIVMPRFTPSTKVVRTESWGAMVVLHGETLAEAAAHAHELALRDGLTFIHPYDDPGIIAGQGTMALEMVEDTPELDTLVFPVGGGGLLAGCAAAALELNPSLRVYGVEVEGYPAMAQRLAGEPVAVGGPTIAEGIAVRDVGETPYALLKRLGIEVLVVPERAVEQGIALLAEGAKVVAEGAGAAGVAALLAHPARFAGRCVGTPVCGGNIDARALSNVLLRQLLRDGRIMRLHFDIPDRPGVLADISKRISDAGGNVIEVKHQQLFGAPTVQSTELELMIEVRDSVQGQAIISAMVAADYVVRRVQ</sequence>
<dbReference type="PANTHER" id="PTHR48078:SF6">
    <property type="entry name" value="L-THREONINE DEHYDRATASE CATABOLIC TDCB"/>
    <property type="match status" value="1"/>
</dbReference>
<reference evidence="6" key="1">
    <citation type="journal article" date="2019" name="Int. J. Syst. Evol. Microbiol.">
        <title>The Global Catalogue of Microorganisms (GCM) 10K type strain sequencing project: providing services to taxonomists for standard genome sequencing and annotation.</title>
        <authorList>
            <consortium name="The Broad Institute Genomics Platform"/>
            <consortium name="The Broad Institute Genome Sequencing Center for Infectious Disease"/>
            <person name="Wu L."/>
            <person name="Ma J."/>
        </authorList>
    </citation>
    <scope>NUCLEOTIDE SEQUENCE [LARGE SCALE GENOMIC DNA]</scope>
    <source>
        <strain evidence="6">KCTC 52094</strain>
    </source>
</reference>
<dbReference type="InterPro" id="IPR001926">
    <property type="entry name" value="TrpB-like_PALP"/>
</dbReference>
<proteinExistence type="predicted"/>
<evidence type="ECO:0000256" key="3">
    <source>
        <dbReference type="ARBA" id="ARBA00023239"/>
    </source>
</evidence>
<accession>A0ABV7G4F3</accession>
<keyword evidence="6" id="KW-1185">Reference proteome</keyword>
<evidence type="ECO:0000256" key="1">
    <source>
        <dbReference type="ARBA" id="ARBA00001933"/>
    </source>
</evidence>
<organism evidence="5 6">
    <name type="scientific">Teichococcus globiformis</name>
    <dbReference type="NCBI Taxonomy" id="2307229"/>
    <lineage>
        <taxon>Bacteria</taxon>
        <taxon>Pseudomonadati</taxon>
        <taxon>Pseudomonadota</taxon>
        <taxon>Alphaproteobacteria</taxon>
        <taxon>Acetobacterales</taxon>
        <taxon>Roseomonadaceae</taxon>
        <taxon>Roseomonas</taxon>
    </lineage>
</organism>
<dbReference type="PROSITE" id="PS51671">
    <property type="entry name" value="ACT"/>
    <property type="match status" value="1"/>
</dbReference>
<dbReference type="RefSeq" id="WP_379597718.1">
    <property type="nucleotide sequence ID" value="NZ_JBHRTN010000018.1"/>
</dbReference>
<dbReference type="NCBIfam" id="NF005600">
    <property type="entry name" value="PRK07334.1"/>
    <property type="match status" value="1"/>
</dbReference>
<dbReference type="GO" id="GO:0004794">
    <property type="term" value="F:threonine deaminase activity"/>
    <property type="evidence" value="ECO:0007669"/>
    <property type="project" value="UniProtKB-EC"/>
</dbReference>
<dbReference type="Proteomes" id="UP001595593">
    <property type="component" value="Unassembled WGS sequence"/>
</dbReference>
<dbReference type="PANTHER" id="PTHR48078">
    <property type="entry name" value="THREONINE DEHYDRATASE, MITOCHONDRIAL-RELATED"/>
    <property type="match status" value="1"/>
</dbReference>
<dbReference type="Pfam" id="PF13291">
    <property type="entry name" value="ACT_4"/>
    <property type="match status" value="1"/>
</dbReference>
<evidence type="ECO:0000259" key="4">
    <source>
        <dbReference type="PROSITE" id="PS51671"/>
    </source>
</evidence>
<evidence type="ECO:0000313" key="5">
    <source>
        <dbReference type="EMBL" id="MFC3126414.1"/>
    </source>
</evidence>
<dbReference type="InterPro" id="IPR050147">
    <property type="entry name" value="Ser/Thr_Dehydratase"/>
</dbReference>
<keyword evidence="2" id="KW-0663">Pyridoxal phosphate</keyword>
<dbReference type="EMBL" id="JBHRTN010000018">
    <property type="protein sequence ID" value="MFC3126414.1"/>
    <property type="molecule type" value="Genomic_DNA"/>
</dbReference>
<protein>
    <submittedName>
        <fullName evidence="5">Threonine ammonia-lyase</fullName>
        <ecNumber evidence="5">4.3.1.19</ecNumber>
    </submittedName>
</protein>
<feature type="domain" description="ACT" evidence="4">
    <location>
        <begin position="336"/>
        <end position="411"/>
    </location>
</feature>